<keyword evidence="2 9" id="KW-0808">Transferase</keyword>
<feature type="binding site" evidence="9">
    <location>
        <position position="73"/>
    </location>
    <ligand>
        <name>Mg(2+)</name>
        <dbReference type="ChEBI" id="CHEBI:18420"/>
    </ligand>
</feature>
<feature type="binding site" evidence="9">
    <location>
        <begin position="40"/>
        <end position="44"/>
    </location>
    <ligand>
        <name>4-amino-2-methyl-5-(diphosphooxymethyl)pyrimidine</name>
        <dbReference type="ChEBI" id="CHEBI:57841"/>
    </ligand>
</feature>
<dbReference type="UniPathway" id="UPA00060">
    <property type="reaction ID" value="UER00141"/>
</dbReference>
<name>A0A143YCY7_9LACT</name>
<evidence type="ECO:0000256" key="4">
    <source>
        <dbReference type="ARBA" id="ARBA00022842"/>
    </source>
</evidence>
<dbReference type="HAMAP" id="MF_00097">
    <property type="entry name" value="TMP_synthase"/>
    <property type="match status" value="1"/>
</dbReference>
<reference evidence="14 16" key="2">
    <citation type="submission" date="2016-10" db="EMBL/GenBank/DDBJ databases">
        <authorList>
            <person name="Varghese N."/>
            <person name="Submissions S."/>
        </authorList>
    </citation>
    <scope>NUCLEOTIDE SEQUENCE [LARGE SCALE GENOMIC DNA]</scope>
    <source>
        <strain evidence="14 16">DSM 22150</strain>
    </source>
</reference>
<dbReference type="EMBL" id="FJNB01000002">
    <property type="protein sequence ID" value="CZQ85316.1"/>
    <property type="molecule type" value="Genomic_DNA"/>
</dbReference>
<dbReference type="CDD" id="cd00564">
    <property type="entry name" value="TMP_TenI"/>
    <property type="match status" value="1"/>
</dbReference>
<evidence type="ECO:0000256" key="11">
    <source>
        <dbReference type="RuleBase" id="RU004253"/>
    </source>
</evidence>
<feature type="binding site" evidence="9">
    <location>
        <position position="140"/>
    </location>
    <ligand>
        <name>4-amino-2-methyl-5-(diphosphooxymethyl)pyrimidine</name>
        <dbReference type="ChEBI" id="CHEBI:57841"/>
    </ligand>
</feature>
<dbReference type="Pfam" id="PF02581">
    <property type="entry name" value="TMP-TENI"/>
    <property type="match status" value="1"/>
</dbReference>
<dbReference type="STRING" id="640938.TR210_448"/>
<feature type="binding site" evidence="9">
    <location>
        <position position="92"/>
    </location>
    <ligand>
        <name>Mg(2+)</name>
        <dbReference type="ChEBI" id="CHEBI:18420"/>
    </ligand>
</feature>
<dbReference type="Proteomes" id="UP000199280">
    <property type="component" value="Unassembled WGS sequence"/>
</dbReference>
<dbReference type="InterPro" id="IPR036206">
    <property type="entry name" value="ThiamineP_synth_sf"/>
</dbReference>
<dbReference type="GO" id="GO:0004789">
    <property type="term" value="F:thiamine-phosphate diphosphorylase activity"/>
    <property type="evidence" value="ECO:0007669"/>
    <property type="project" value="UniProtKB-UniRule"/>
</dbReference>
<evidence type="ECO:0000256" key="8">
    <source>
        <dbReference type="ARBA" id="ARBA00047883"/>
    </source>
</evidence>
<dbReference type="GO" id="GO:0009229">
    <property type="term" value="P:thiamine diphosphate biosynthetic process"/>
    <property type="evidence" value="ECO:0007669"/>
    <property type="project" value="UniProtKB-UniRule"/>
</dbReference>
<comment type="catalytic activity">
    <reaction evidence="8 9 10">
        <text>2-[(2R,5Z)-2-carboxy-4-methylthiazol-5(2H)-ylidene]ethyl phosphate + 4-amino-2-methyl-5-(diphosphooxymethyl)pyrimidine + 2 H(+) = thiamine phosphate + CO2 + diphosphate</text>
        <dbReference type="Rhea" id="RHEA:47844"/>
        <dbReference type="ChEBI" id="CHEBI:15378"/>
        <dbReference type="ChEBI" id="CHEBI:16526"/>
        <dbReference type="ChEBI" id="CHEBI:33019"/>
        <dbReference type="ChEBI" id="CHEBI:37575"/>
        <dbReference type="ChEBI" id="CHEBI:57841"/>
        <dbReference type="ChEBI" id="CHEBI:62899"/>
        <dbReference type="EC" id="2.5.1.3"/>
    </reaction>
</comment>
<comment type="function">
    <text evidence="9">Condenses 4-methyl-5-(beta-hydroxyethyl)thiazole monophosphate (THZ-P) and 2-methyl-4-amino-5-hydroxymethyl pyrimidine pyrophosphate (HMP-PP) to form thiamine monophosphate (TMP).</text>
</comment>
<dbReference type="EC" id="2.5.1.3" evidence="9"/>
<evidence type="ECO:0000313" key="15">
    <source>
        <dbReference type="Proteomes" id="UP000076878"/>
    </source>
</evidence>
<dbReference type="RefSeq" id="WP_068621117.1">
    <property type="nucleotide sequence ID" value="NZ_FJNB01000002.1"/>
</dbReference>
<comment type="similarity">
    <text evidence="9 10">Belongs to the thiamine-phosphate synthase family.</text>
</comment>
<dbReference type="InterPro" id="IPR022998">
    <property type="entry name" value="ThiamineP_synth_TenI"/>
</dbReference>
<dbReference type="PANTHER" id="PTHR20857:SF15">
    <property type="entry name" value="THIAMINE-PHOSPHATE SYNTHASE"/>
    <property type="match status" value="1"/>
</dbReference>
<comment type="catalytic activity">
    <reaction evidence="6 9 10">
        <text>4-methyl-5-(2-phosphooxyethyl)-thiazole + 4-amino-2-methyl-5-(diphosphooxymethyl)pyrimidine + H(+) = thiamine phosphate + diphosphate</text>
        <dbReference type="Rhea" id="RHEA:22328"/>
        <dbReference type="ChEBI" id="CHEBI:15378"/>
        <dbReference type="ChEBI" id="CHEBI:33019"/>
        <dbReference type="ChEBI" id="CHEBI:37575"/>
        <dbReference type="ChEBI" id="CHEBI:57841"/>
        <dbReference type="ChEBI" id="CHEBI:58296"/>
        <dbReference type="EC" id="2.5.1.3"/>
    </reaction>
</comment>
<feature type="binding site" evidence="9">
    <location>
        <begin position="137"/>
        <end position="139"/>
    </location>
    <ligand>
        <name>2-[(2R,5Z)-2-carboxy-4-methylthiazol-5(2H)-ylidene]ethyl phosphate</name>
        <dbReference type="ChEBI" id="CHEBI:62899"/>
    </ligand>
</feature>
<evidence type="ECO:0000313" key="16">
    <source>
        <dbReference type="Proteomes" id="UP000199280"/>
    </source>
</evidence>
<organism evidence="13 15">
    <name type="scientific">Trichococcus ilyis</name>
    <dbReference type="NCBI Taxonomy" id="640938"/>
    <lineage>
        <taxon>Bacteria</taxon>
        <taxon>Bacillati</taxon>
        <taxon>Bacillota</taxon>
        <taxon>Bacilli</taxon>
        <taxon>Lactobacillales</taxon>
        <taxon>Carnobacteriaceae</taxon>
        <taxon>Trichococcus</taxon>
    </lineage>
</organism>
<evidence type="ECO:0000259" key="12">
    <source>
        <dbReference type="Pfam" id="PF02581"/>
    </source>
</evidence>
<dbReference type="FunFam" id="3.20.20.70:FF:000096">
    <property type="entry name" value="Thiamine-phosphate synthase"/>
    <property type="match status" value="1"/>
</dbReference>
<keyword evidence="5 9" id="KW-0784">Thiamine biosynthesis</keyword>
<dbReference type="GO" id="GO:0000287">
    <property type="term" value="F:magnesium ion binding"/>
    <property type="evidence" value="ECO:0007669"/>
    <property type="project" value="UniProtKB-UniRule"/>
</dbReference>
<keyword evidence="3 9" id="KW-0479">Metal-binding</keyword>
<comment type="pathway">
    <text evidence="1 9 11">Cofactor biosynthesis; thiamine diphosphate biosynthesis; thiamine phosphate from 4-amino-2-methyl-5-diphosphomethylpyrimidine and 4-methyl-5-(2-phosphoethyl)-thiazole: step 1/1.</text>
</comment>
<feature type="binding site" evidence="9">
    <location>
        <begin position="187"/>
        <end position="188"/>
    </location>
    <ligand>
        <name>2-[(2R,5Z)-2-carboxy-4-methylthiazol-5(2H)-ylidene]ethyl phosphate</name>
        <dbReference type="ChEBI" id="CHEBI:62899"/>
    </ligand>
</feature>
<comment type="catalytic activity">
    <reaction evidence="7 9 10">
        <text>2-(2-carboxy-4-methylthiazol-5-yl)ethyl phosphate + 4-amino-2-methyl-5-(diphosphooxymethyl)pyrimidine + 2 H(+) = thiamine phosphate + CO2 + diphosphate</text>
        <dbReference type="Rhea" id="RHEA:47848"/>
        <dbReference type="ChEBI" id="CHEBI:15378"/>
        <dbReference type="ChEBI" id="CHEBI:16526"/>
        <dbReference type="ChEBI" id="CHEBI:33019"/>
        <dbReference type="ChEBI" id="CHEBI:37575"/>
        <dbReference type="ChEBI" id="CHEBI:57841"/>
        <dbReference type="ChEBI" id="CHEBI:62890"/>
        <dbReference type="EC" id="2.5.1.3"/>
    </reaction>
</comment>
<evidence type="ECO:0000256" key="1">
    <source>
        <dbReference type="ARBA" id="ARBA00005165"/>
    </source>
</evidence>
<gene>
    <name evidence="9" type="primary">thiE</name>
    <name evidence="14" type="ORF">SAMN05216375_11824</name>
    <name evidence="13" type="ORF">TR210_448</name>
</gene>
<comment type="cofactor">
    <cofactor evidence="9">
        <name>Mg(2+)</name>
        <dbReference type="ChEBI" id="CHEBI:18420"/>
    </cofactor>
    <text evidence="9">Binds 1 Mg(2+) ion per subunit.</text>
</comment>
<dbReference type="NCBIfam" id="TIGR00693">
    <property type="entry name" value="thiE"/>
    <property type="match status" value="1"/>
</dbReference>
<dbReference type="PANTHER" id="PTHR20857">
    <property type="entry name" value="THIAMINE-PHOSPHATE PYROPHOSPHORYLASE"/>
    <property type="match status" value="1"/>
</dbReference>
<dbReference type="GO" id="GO:0009228">
    <property type="term" value="P:thiamine biosynthetic process"/>
    <property type="evidence" value="ECO:0007669"/>
    <property type="project" value="UniProtKB-KW"/>
</dbReference>
<evidence type="ECO:0000256" key="2">
    <source>
        <dbReference type="ARBA" id="ARBA00022679"/>
    </source>
</evidence>
<evidence type="ECO:0000256" key="6">
    <source>
        <dbReference type="ARBA" id="ARBA00047334"/>
    </source>
</evidence>
<keyword evidence="4 9" id="KW-0460">Magnesium</keyword>
<evidence type="ECO:0000256" key="3">
    <source>
        <dbReference type="ARBA" id="ARBA00022723"/>
    </source>
</evidence>
<protein>
    <recommendedName>
        <fullName evidence="9">Thiamine-phosphate synthase</fullName>
        <shortName evidence="9">TP synthase</shortName>
        <shortName evidence="9">TPS</shortName>
        <ecNumber evidence="9">2.5.1.3</ecNumber>
    </recommendedName>
    <alternativeName>
        <fullName evidence="9">Thiamine-phosphate pyrophosphorylase</fullName>
        <shortName evidence="9">TMP pyrophosphorylase</shortName>
        <shortName evidence="9">TMP-PPase</shortName>
    </alternativeName>
</protein>
<accession>A0A143YCY7</accession>
<reference evidence="13 15" key="1">
    <citation type="submission" date="2016-02" db="EMBL/GenBank/DDBJ databases">
        <authorList>
            <person name="Wen L."/>
            <person name="He K."/>
            <person name="Yang H."/>
        </authorList>
    </citation>
    <scope>NUCLEOTIDE SEQUENCE [LARGE SCALE GENOMIC DNA]</scope>
    <source>
        <strain evidence="13">Trichococcus_R210</strain>
    </source>
</reference>
<sequence>MRVDKSDLLLYAVTDRQWLGEASLAEQLEEAIQAGVTVVQLREKELDFDAFVSLGKEVQAVAKRHRVPLIINDAVEVALALDADGVHVGQSDMQAGDVRSRIGEGKILGVSAHSVEEALAAEQNGADYLGVGAIYGTATKPDANALSIETVQQICRAVSIPVVGIGGISEGNILNLKGSGVDGIAVVSAIFAQPDITAAVKRLRPLAEALVQP</sequence>
<evidence type="ECO:0000313" key="14">
    <source>
        <dbReference type="EMBL" id="SEJ58203.1"/>
    </source>
</evidence>
<dbReference type="AlphaFoldDB" id="A0A143YCY7"/>
<feature type="binding site" evidence="9">
    <location>
        <position position="167"/>
    </location>
    <ligand>
        <name>2-[(2R,5Z)-2-carboxy-4-methylthiazol-5(2H)-ylidene]ethyl phosphate</name>
        <dbReference type="ChEBI" id="CHEBI:62899"/>
    </ligand>
</feature>
<dbReference type="Gene3D" id="3.20.20.70">
    <property type="entry name" value="Aldolase class I"/>
    <property type="match status" value="1"/>
</dbReference>
<dbReference type="Proteomes" id="UP000076878">
    <property type="component" value="Unassembled WGS sequence"/>
</dbReference>
<evidence type="ECO:0000256" key="9">
    <source>
        <dbReference type="HAMAP-Rule" id="MF_00097"/>
    </source>
</evidence>
<evidence type="ECO:0000313" key="13">
    <source>
        <dbReference type="EMBL" id="CZQ85316.1"/>
    </source>
</evidence>
<keyword evidence="16" id="KW-1185">Reference proteome</keyword>
<feature type="domain" description="Thiamine phosphate synthase/TenI" evidence="12">
    <location>
        <begin position="10"/>
        <end position="190"/>
    </location>
</feature>
<feature type="binding site" evidence="9">
    <location>
        <position position="111"/>
    </location>
    <ligand>
        <name>4-amino-2-methyl-5-(diphosphooxymethyl)pyrimidine</name>
        <dbReference type="ChEBI" id="CHEBI:57841"/>
    </ligand>
</feature>
<dbReference type="GO" id="GO:0005737">
    <property type="term" value="C:cytoplasm"/>
    <property type="evidence" value="ECO:0007669"/>
    <property type="project" value="TreeGrafter"/>
</dbReference>
<proteinExistence type="inferred from homology"/>
<evidence type="ECO:0000256" key="10">
    <source>
        <dbReference type="RuleBase" id="RU003826"/>
    </source>
</evidence>
<evidence type="ECO:0000256" key="5">
    <source>
        <dbReference type="ARBA" id="ARBA00022977"/>
    </source>
</evidence>
<dbReference type="SUPFAM" id="SSF51391">
    <property type="entry name" value="Thiamin phosphate synthase"/>
    <property type="match status" value="1"/>
</dbReference>
<dbReference type="OrthoDB" id="9812206at2"/>
<evidence type="ECO:0000256" key="7">
    <source>
        <dbReference type="ARBA" id="ARBA00047851"/>
    </source>
</evidence>
<dbReference type="EMBL" id="FNYT01000018">
    <property type="protein sequence ID" value="SEJ58203.1"/>
    <property type="molecule type" value="Genomic_DNA"/>
</dbReference>
<dbReference type="InterPro" id="IPR013785">
    <property type="entry name" value="Aldolase_TIM"/>
</dbReference>
<dbReference type="InterPro" id="IPR034291">
    <property type="entry name" value="TMP_synthase"/>
</dbReference>
<feature type="binding site" evidence="9">
    <location>
        <position position="72"/>
    </location>
    <ligand>
        <name>4-amino-2-methyl-5-(diphosphooxymethyl)pyrimidine</name>
        <dbReference type="ChEBI" id="CHEBI:57841"/>
    </ligand>
</feature>